<evidence type="ECO:0000313" key="6">
    <source>
        <dbReference type="WBParaSite" id="MBELARI_LOCUS18393"/>
    </source>
</evidence>
<protein>
    <submittedName>
        <fullName evidence="6">KxDL domain-containing protein</fullName>
    </submittedName>
</protein>
<evidence type="ECO:0000256" key="3">
    <source>
        <dbReference type="SAM" id="MobiDB-lite"/>
    </source>
</evidence>
<comment type="similarity">
    <text evidence="1">Belongs to the KXD1 family.</text>
</comment>
<name>A0AAF3EXB4_9BILA</name>
<feature type="region of interest" description="Disordered" evidence="3">
    <location>
        <begin position="1"/>
        <end position="23"/>
    </location>
</feature>
<evidence type="ECO:0000259" key="4">
    <source>
        <dbReference type="Pfam" id="PF10241"/>
    </source>
</evidence>
<keyword evidence="5" id="KW-1185">Reference proteome</keyword>
<dbReference type="AlphaFoldDB" id="A0AAF3EXB4"/>
<evidence type="ECO:0000313" key="5">
    <source>
        <dbReference type="Proteomes" id="UP000887575"/>
    </source>
</evidence>
<dbReference type="PANTHER" id="PTHR13511:SF0">
    <property type="entry name" value="KXDL MOTIF-CONTAINING PROTEIN 1"/>
    <property type="match status" value="1"/>
</dbReference>
<reference evidence="6" key="1">
    <citation type="submission" date="2024-02" db="UniProtKB">
        <authorList>
            <consortium name="WormBaseParasite"/>
        </authorList>
    </citation>
    <scope>IDENTIFICATION</scope>
</reference>
<dbReference type="GO" id="GO:0099078">
    <property type="term" value="C:BORC complex"/>
    <property type="evidence" value="ECO:0007669"/>
    <property type="project" value="TreeGrafter"/>
</dbReference>
<dbReference type="InterPro" id="IPR019371">
    <property type="entry name" value="KxDL_dom"/>
</dbReference>
<dbReference type="Proteomes" id="UP000887575">
    <property type="component" value="Unassembled WGS sequence"/>
</dbReference>
<accession>A0AAF3EXB4</accession>
<dbReference type="WBParaSite" id="MBELARI_LOCUS18393">
    <property type="protein sequence ID" value="MBELARI_LOCUS18393"/>
    <property type="gene ID" value="MBELARI_LOCUS18393"/>
</dbReference>
<dbReference type="InterPro" id="IPR039843">
    <property type="entry name" value="KXD1-like"/>
</dbReference>
<evidence type="ECO:0000256" key="2">
    <source>
        <dbReference type="SAM" id="Coils"/>
    </source>
</evidence>
<proteinExistence type="inferred from homology"/>
<feature type="coiled-coil region" evidence="2">
    <location>
        <begin position="65"/>
        <end position="92"/>
    </location>
</feature>
<dbReference type="GO" id="GO:0032418">
    <property type="term" value="P:lysosome localization"/>
    <property type="evidence" value="ECO:0007669"/>
    <property type="project" value="TreeGrafter"/>
</dbReference>
<sequence length="137" mass="15858">MASTSHGSGSVFRGESSESDFSPDQHLIDTLLTQVDNETVDAIIETQKQSLRRFEKTNEMMSNCNALSEKRLERAKKEMAAHKEMIMQMKVDLEFTFRRIRIFKNALATKYPVIYKEVEMEMKKEGKLKMKGVDDDE</sequence>
<keyword evidence="2" id="KW-0175">Coiled coil</keyword>
<dbReference type="PANTHER" id="PTHR13511">
    <property type="entry name" value="KXDL MOTIF-CONTAINING PROTEIN 1"/>
    <property type="match status" value="1"/>
</dbReference>
<dbReference type="Pfam" id="PF10241">
    <property type="entry name" value="KxDL"/>
    <property type="match status" value="1"/>
</dbReference>
<organism evidence="5 6">
    <name type="scientific">Mesorhabditis belari</name>
    <dbReference type="NCBI Taxonomy" id="2138241"/>
    <lineage>
        <taxon>Eukaryota</taxon>
        <taxon>Metazoa</taxon>
        <taxon>Ecdysozoa</taxon>
        <taxon>Nematoda</taxon>
        <taxon>Chromadorea</taxon>
        <taxon>Rhabditida</taxon>
        <taxon>Rhabditina</taxon>
        <taxon>Rhabditomorpha</taxon>
        <taxon>Rhabditoidea</taxon>
        <taxon>Rhabditidae</taxon>
        <taxon>Mesorhabditinae</taxon>
        <taxon>Mesorhabditis</taxon>
    </lineage>
</organism>
<feature type="domain" description="KxDL" evidence="4">
    <location>
        <begin position="31"/>
        <end position="115"/>
    </location>
</feature>
<evidence type="ECO:0000256" key="1">
    <source>
        <dbReference type="ARBA" id="ARBA00005913"/>
    </source>
</evidence>